<evidence type="ECO:0000256" key="5">
    <source>
        <dbReference type="ARBA" id="ARBA00022617"/>
    </source>
</evidence>
<proteinExistence type="inferred from homology"/>
<dbReference type="SUPFAM" id="SSF46626">
    <property type="entry name" value="Cytochrome c"/>
    <property type="match status" value="1"/>
</dbReference>
<comment type="subcellular location">
    <subcellularLocation>
        <location evidence="1">Mitochondrion inner membrane</location>
    </subcellularLocation>
</comment>
<dbReference type="PANTHER" id="PTHR10266">
    <property type="entry name" value="CYTOCHROME C1"/>
    <property type="match status" value="1"/>
</dbReference>
<dbReference type="GO" id="GO:0020037">
    <property type="term" value="F:heme binding"/>
    <property type="evidence" value="ECO:0007669"/>
    <property type="project" value="InterPro"/>
</dbReference>
<dbReference type="KEGG" id="ffu:CLAFUR5_12285"/>
<dbReference type="FunFam" id="1.20.5.100:FF:000003">
    <property type="entry name" value="Cytochrome c1, heme protein, mitochondrial"/>
    <property type="match status" value="1"/>
</dbReference>
<keyword evidence="13 17" id="KW-0408">Iron</keyword>
<evidence type="ECO:0000256" key="16">
    <source>
        <dbReference type="ARBA" id="ARBA00029351"/>
    </source>
</evidence>
<dbReference type="AlphaFoldDB" id="A0A9Q8UUD4"/>
<evidence type="ECO:0000256" key="6">
    <source>
        <dbReference type="ARBA" id="ARBA00022660"/>
    </source>
</evidence>
<accession>A0A9Q8UUD4</accession>
<evidence type="ECO:0000256" key="12">
    <source>
        <dbReference type="ARBA" id="ARBA00022989"/>
    </source>
</evidence>
<keyword evidence="8 17" id="KW-0479">Metal-binding</keyword>
<dbReference type="GO" id="GO:0008121">
    <property type="term" value="F:quinol-cytochrome-c reductase activity"/>
    <property type="evidence" value="ECO:0007669"/>
    <property type="project" value="UniProtKB-EC"/>
</dbReference>
<dbReference type="InterPro" id="IPR009056">
    <property type="entry name" value="Cyt_c-like_dom"/>
</dbReference>
<dbReference type="GeneID" id="71992163"/>
<reference evidence="20" key="1">
    <citation type="submission" date="2021-12" db="EMBL/GenBank/DDBJ databases">
        <authorList>
            <person name="Zaccaron A."/>
            <person name="Stergiopoulos I."/>
        </authorList>
    </citation>
    <scope>NUCLEOTIDE SEQUENCE</scope>
    <source>
        <strain evidence="20">Race5_Kim</strain>
    </source>
</reference>
<sequence length="328" mass="36268">MLSRTATKASRAFGAAKGAANNTAKRNASSQSSSESTASWGNTALLTSSTAAAAASVAFYWYQFGRPAHAMTPAEEGLHATQYPWEHEKYTKTFDHGALRRGFQVYREVCASCHSLSRIPYRTLVGNIMTVDEAKVIAEENEYDTEPNDEGEIEKRPGKLSDYIPSPYKNDEAARAANNGALPPDLSLIVKGRHGGCNYIFSLLTGYPEEPPAGAIVQEGLNFNPYFPGTGIAMARVLYDGLVEYEDKTPATTSQMAKDVVEFLNWAAEPEMDERKKMGWKVMVIGTTLFAMSVWVKRYKWSTIKTRKLSYQPPVPQQPKQPGGVFRR</sequence>
<dbReference type="SUPFAM" id="SSF81496">
    <property type="entry name" value="Cytochrome c1 subunit of cytochrome bc1 complex (Ubiquinol-cytochrome c reductase), transmembrane anchor"/>
    <property type="match status" value="1"/>
</dbReference>
<keyword evidence="15" id="KW-0472">Membrane</keyword>
<feature type="binding site" description="covalent" evidence="17">
    <location>
        <position position="234"/>
    </location>
    <ligand>
        <name>heme c</name>
        <dbReference type="ChEBI" id="CHEBI:61717"/>
    </ligand>
</feature>
<comment type="similarity">
    <text evidence="2">Belongs to the cytochrome c family.</text>
</comment>
<dbReference type="GO" id="GO:0005743">
    <property type="term" value="C:mitochondrial inner membrane"/>
    <property type="evidence" value="ECO:0007669"/>
    <property type="project" value="UniProtKB-SubCell"/>
</dbReference>
<evidence type="ECO:0000256" key="18">
    <source>
        <dbReference type="SAM" id="MobiDB-lite"/>
    </source>
</evidence>
<evidence type="ECO:0000313" key="20">
    <source>
        <dbReference type="EMBL" id="UJO22677.1"/>
    </source>
</evidence>
<feature type="region of interest" description="Disordered" evidence="18">
    <location>
        <begin position="1"/>
        <end position="37"/>
    </location>
</feature>
<organism evidence="20 21">
    <name type="scientific">Passalora fulva</name>
    <name type="common">Tomato leaf mold</name>
    <name type="synonym">Cladosporium fulvum</name>
    <dbReference type="NCBI Taxonomy" id="5499"/>
    <lineage>
        <taxon>Eukaryota</taxon>
        <taxon>Fungi</taxon>
        <taxon>Dikarya</taxon>
        <taxon>Ascomycota</taxon>
        <taxon>Pezizomycotina</taxon>
        <taxon>Dothideomycetes</taxon>
        <taxon>Dothideomycetidae</taxon>
        <taxon>Mycosphaerellales</taxon>
        <taxon>Mycosphaerellaceae</taxon>
        <taxon>Fulvia</taxon>
    </lineage>
</organism>
<keyword evidence="4" id="KW-0813">Transport</keyword>
<evidence type="ECO:0000256" key="10">
    <source>
        <dbReference type="ARBA" id="ARBA00022967"/>
    </source>
</evidence>
<keyword evidence="7" id="KW-0812">Transmembrane</keyword>
<dbReference type="Gene3D" id="1.10.760.10">
    <property type="entry name" value="Cytochrome c-like domain"/>
    <property type="match status" value="1"/>
</dbReference>
<keyword evidence="12" id="KW-1133">Transmembrane helix</keyword>
<feature type="binding site" description="covalent" evidence="17">
    <location>
        <position position="114"/>
    </location>
    <ligand>
        <name>heme c</name>
        <dbReference type="ChEBI" id="CHEBI:61717"/>
    </ligand>
</feature>
<evidence type="ECO:0000256" key="8">
    <source>
        <dbReference type="ARBA" id="ARBA00022723"/>
    </source>
</evidence>
<evidence type="ECO:0000256" key="13">
    <source>
        <dbReference type="ARBA" id="ARBA00023004"/>
    </source>
</evidence>
<keyword evidence="6" id="KW-0679">Respiratory chain</keyword>
<dbReference type="FunFam" id="1.10.760.10:FF:000002">
    <property type="entry name" value="Cytochrome c1, heme protein"/>
    <property type="match status" value="1"/>
</dbReference>
<dbReference type="GO" id="GO:0046872">
    <property type="term" value="F:metal ion binding"/>
    <property type="evidence" value="ECO:0007669"/>
    <property type="project" value="UniProtKB-KW"/>
</dbReference>
<evidence type="ECO:0000313" key="21">
    <source>
        <dbReference type="Proteomes" id="UP000756132"/>
    </source>
</evidence>
<dbReference type="OMA" id="WVKKFKW"/>
<evidence type="ECO:0000256" key="1">
    <source>
        <dbReference type="ARBA" id="ARBA00004273"/>
    </source>
</evidence>
<reference evidence="20" key="2">
    <citation type="journal article" date="2022" name="Microb. Genom.">
        <title>A chromosome-scale genome assembly of the tomato pathogen Cladosporium fulvum reveals a compartmentalized genome architecture and the presence of a dispensable chromosome.</title>
        <authorList>
            <person name="Zaccaron A.Z."/>
            <person name="Chen L.H."/>
            <person name="Samaras A."/>
            <person name="Stergiopoulos I."/>
        </authorList>
    </citation>
    <scope>NUCLEOTIDE SEQUENCE</scope>
    <source>
        <strain evidence="20">Race5_Kim</strain>
    </source>
</reference>
<dbReference type="Proteomes" id="UP000756132">
    <property type="component" value="Chromosome 10"/>
</dbReference>
<dbReference type="EMBL" id="CP090172">
    <property type="protein sequence ID" value="UJO22677.1"/>
    <property type="molecule type" value="Genomic_DNA"/>
</dbReference>
<protein>
    <recommendedName>
        <fullName evidence="3">quinol--cytochrome-c reductase</fullName>
        <ecNumber evidence="3">7.1.1.8</ecNumber>
    </recommendedName>
</protein>
<evidence type="ECO:0000256" key="11">
    <source>
        <dbReference type="ARBA" id="ARBA00022982"/>
    </source>
</evidence>
<keyword evidence="21" id="KW-1185">Reference proteome</keyword>
<evidence type="ECO:0000256" key="14">
    <source>
        <dbReference type="ARBA" id="ARBA00023128"/>
    </source>
</evidence>
<feature type="domain" description="Cytochrome c" evidence="19">
    <location>
        <begin position="97"/>
        <end position="268"/>
    </location>
</feature>
<evidence type="ECO:0000256" key="9">
    <source>
        <dbReference type="ARBA" id="ARBA00022792"/>
    </source>
</evidence>
<keyword evidence="5 17" id="KW-0349">Heme</keyword>
<keyword evidence="11" id="KW-0249">Electron transport</keyword>
<keyword evidence="10" id="KW-1278">Translocase</keyword>
<evidence type="ECO:0000259" key="19">
    <source>
        <dbReference type="PROSITE" id="PS51007"/>
    </source>
</evidence>
<dbReference type="GO" id="GO:0006122">
    <property type="term" value="P:mitochondrial electron transport, ubiquinol to cytochrome c"/>
    <property type="evidence" value="ECO:0007669"/>
    <property type="project" value="TreeGrafter"/>
</dbReference>
<dbReference type="PROSITE" id="PS51007">
    <property type="entry name" value="CYTC"/>
    <property type="match status" value="1"/>
</dbReference>
<comment type="catalytic activity">
    <reaction evidence="16">
        <text>a quinol + 2 Fe(III)-[cytochrome c](out) = a quinone + 2 Fe(II)-[cytochrome c](out) + 2 H(+)(out)</text>
        <dbReference type="Rhea" id="RHEA:11484"/>
        <dbReference type="Rhea" id="RHEA-COMP:10350"/>
        <dbReference type="Rhea" id="RHEA-COMP:14399"/>
        <dbReference type="ChEBI" id="CHEBI:15378"/>
        <dbReference type="ChEBI" id="CHEBI:24646"/>
        <dbReference type="ChEBI" id="CHEBI:29033"/>
        <dbReference type="ChEBI" id="CHEBI:29034"/>
        <dbReference type="ChEBI" id="CHEBI:132124"/>
        <dbReference type="EC" id="7.1.1.8"/>
    </reaction>
</comment>
<feature type="region of interest" description="Disordered" evidence="18">
    <location>
        <begin position="139"/>
        <end position="165"/>
    </location>
</feature>
<evidence type="ECO:0000256" key="17">
    <source>
        <dbReference type="PIRSR" id="PIRSR602326-1"/>
    </source>
</evidence>
<dbReference type="InterPro" id="IPR036909">
    <property type="entry name" value="Cyt_c-like_dom_sf"/>
</dbReference>
<evidence type="ECO:0000256" key="3">
    <source>
        <dbReference type="ARBA" id="ARBA00012951"/>
    </source>
</evidence>
<dbReference type="InterPro" id="IPR002326">
    <property type="entry name" value="Cyt_c1"/>
</dbReference>
<evidence type="ECO:0000256" key="4">
    <source>
        <dbReference type="ARBA" id="ARBA00022448"/>
    </source>
</evidence>
<name>A0A9Q8UUD4_PASFU</name>
<keyword evidence="14" id="KW-0496">Mitochondrion</keyword>
<dbReference type="PANTHER" id="PTHR10266:SF3">
    <property type="entry name" value="CYTOCHROME C1, HEME PROTEIN, MITOCHONDRIAL"/>
    <property type="match status" value="1"/>
</dbReference>
<evidence type="ECO:0000256" key="7">
    <source>
        <dbReference type="ARBA" id="ARBA00022692"/>
    </source>
</evidence>
<dbReference type="Gene3D" id="1.20.5.100">
    <property type="entry name" value="Cytochrome c1, transmembrane anchor, C-terminal"/>
    <property type="match status" value="1"/>
</dbReference>
<feature type="binding site" description="covalent" evidence="17">
    <location>
        <position position="113"/>
    </location>
    <ligand>
        <name>heme c</name>
        <dbReference type="ChEBI" id="CHEBI:61717"/>
    </ligand>
</feature>
<dbReference type="EC" id="7.1.1.8" evidence="3"/>
<dbReference type="PRINTS" id="PR00603">
    <property type="entry name" value="CYTOCHROMEC1"/>
</dbReference>
<keyword evidence="9" id="KW-0999">Mitochondrion inner membrane</keyword>
<feature type="compositionally biased region" description="Acidic residues" evidence="18">
    <location>
        <begin position="139"/>
        <end position="152"/>
    </location>
</feature>
<gene>
    <name evidence="20" type="ORF">CLAFUR5_12285</name>
</gene>
<dbReference type="InterPro" id="IPR021157">
    <property type="entry name" value="Cyt_c1_TM_anchor_C"/>
</dbReference>
<evidence type="ECO:0000256" key="2">
    <source>
        <dbReference type="ARBA" id="ARBA00006488"/>
    </source>
</evidence>
<comment type="cofactor">
    <cofactor evidence="17">
        <name>heme c</name>
        <dbReference type="ChEBI" id="CHEBI:61717"/>
    </cofactor>
    <text evidence="17">Binds 1 heme c group covalently per subunit.</text>
</comment>
<feature type="compositionally biased region" description="Low complexity" evidence="18">
    <location>
        <begin position="8"/>
        <end position="37"/>
    </location>
</feature>
<feature type="binding site" description="covalent" evidence="17">
    <location>
        <position position="110"/>
    </location>
    <ligand>
        <name>heme c</name>
        <dbReference type="ChEBI" id="CHEBI:61717"/>
    </ligand>
</feature>
<evidence type="ECO:0000256" key="15">
    <source>
        <dbReference type="ARBA" id="ARBA00023136"/>
    </source>
</evidence>
<dbReference type="RefSeq" id="XP_047767043.1">
    <property type="nucleotide sequence ID" value="XM_047911433.1"/>
</dbReference>
<dbReference type="OrthoDB" id="5925at2759"/>
<dbReference type="Pfam" id="PF02167">
    <property type="entry name" value="Cytochrom_C1"/>
    <property type="match status" value="1"/>
</dbReference>